<organism evidence="1 2">
    <name type="scientific">Spiromyces aspiralis</name>
    <dbReference type="NCBI Taxonomy" id="68401"/>
    <lineage>
        <taxon>Eukaryota</taxon>
        <taxon>Fungi</taxon>
        <taxon>Fungi incertae sedis</taxon>
        <taxon>Zoopagomycota</taxon>
        <taxon>Kickxellomycotina</taxon>
        <taxon>Kickxellomycetes</taxon>
        <taxon>Kickxellales</taxon>
        <taxon>Kickxellaceae</taxon>
        <taxon>Spiromyces</taxon>
    </lineage>
</organism>
<reference evidence="1" key="1">
    <citation type="submission" date="2022-06" db="EMBL/GenBank/DDBJ databases">
        <title>Phylogenomic reconstructions and comparative analyses of Kickxellomycotina fungi.</title>
        <authorList>
            <person name="Reynolds N.K."/>
            <person name="Stajich J.E."/>
            <person name="Barry K."/>
            <person name="Grigoriev I.V."/>
            <person name="Crous P."/>
            <person name="Smith M.E."/>
        </authorList>
    </citation>
    <scope>NUCLEOTIDE SEQUENCE</scope>
    <source>
        <strain evidence="1">RSA 2271</strain>
    </source>
</reference>
<gene>
    <name evidence="1" type="primary">CAB5</name>
    <name evidence="1" type="ORF">EV182_003266</name>
</gene>
<protein>
    <submittedName>
        <fullName evidence="1">Dephospho-CoA kinase</fullName>
        <ecNumber evidence="1">2.7.1.24</ecNumber>
    </submittedName>
</protein>
<sequence length="247" mass="27705">MLIIGLTGGIATGKSTVSKYFREGGIPVIDADQIAREILQPGERPYRKVVEHFGREILQPDGVQIDRQKLGAIIFNDPEKRRALNGITHPAVRRRMLTQILKYYISGYRACVLDVPLLIESRLDKYCSKIVVVDCDRDTQVQRLMARDGISYENAQSRINAQLPMEEKKRYATRVIDNNEDKTRTAQQVEEVIKNWMPSQFSTWGLLVAPVAIIAGAASLWVAGKNLFGGWTLSVGSSWLAASLFIN</sequence>
<keyword evidence="2" id="KW-1185">Reference proteome</keyword>
<proteinExistence type="predicted"/>
<dbReference type="EMBL" id="JAMZIH010005961">
    <property type="protein sequence ID" value="KAJ1674444.1"/>
    <property type="molecule type" value="Genomic_DNA"/>
</dbReference>
<dbReference type="Proteomes" id="UP001145114">
    <property type="component" value="Unassembled WGS sequence"/>
</dbReference>
<keyword evidence="1" id="KW-0808">Transferase</keyword>
<dbReference type="EC" id="2.7.1.24" evidence="1"/>
<evidence type="ECO:0000313" key="1">
    <source>
        <dbReference type="EMBL" id="KAJ1674444.1"/>
    </source>
</evidence>
<keyword evidence="1" id="KW-0418">Kinase</keyword>
<name>A0ACC1HD08_9FUNG</name>
<comment type="caution">
    <text evidence="1">The sequence shown here is derived from an EMBL/GenBank/DDBJ whole genome shotgun (WGS) entry which is preliminary data.</text>
</comment>
<accession>A0ACC1HD08</accession>
<evidence type="ECO:0000313" key="2">
    <source>
        <dbReference type="Proteomes" id="UP001145114"/>
    </source>
</evidence>